<dbReference type="GO" id="GO:0005261">
    <property type="term" value="F:monoatomic cation channel activity"/>
    <property type="evidence" value="ECO:0007669"/>
    <property type="project" value="TreeGrafter"/>
</dbReference>
<evidence type="ECO:0000313" key="9">
    <source>
        <dbReference type="Proteomes" id="UP000682733"/>
    </source>
</evidence>
<reference evidence="8" key="1">
    <citation type="submission" date="2021-02" db="EMBL/GenBank/DDBJ databases">
        <authorList>
            <person name="Nowell W R."/>
        </authorList>
    </citation>
    <scope>NUCLEOTIDE SEQUENCE</scope>
</reference>
<feature type="region of interest" description="Disordered" evidence="5">
    <location>
        <begin position="284"/>
        <end position="315"/>
    </location>
</feature>
<dbReference type="PANTHER" id="PTHR13800">
    <property type="entry name" value="TRANSIENT RECEPTOR POTENTIAL CATION CHANNEL, SUBFAMILY M, MEMBER 6"/>
    <property type="match status" value="1"/>
</dbReference>
<dbReference type="PANTHER" id="PTHR13800:SF1">
    <property type="entry name" value="TRANSIENT RECEPTOR POTENTIAL CATION CHANNEL TRPM"/>
    <property type="match status" value="1"/>
</dbReference>
<feature type="non-terminal residue" evidence="8">
    <location>
        <position position="1"/>
    </location>
</feature>
<evidence type="ECO:0000313" key="8">
    <source>
        <dbReference type="EMBL" id="CAF4186391.1"/>
    </source>
</evidence>
<dbReference type="Pfam" id="PF25508">
    <property type="entry name" value="TRPM2"/>
    <property type="match status" value="1"/>
</dbReference>
<accession>A0A8S2RVR0</accession>
<feature type="non-terminal residue" evidence="8">
    <location>
        <position position="515"/>
    </location>
</feature>
<sequence length="515" mass="60971">DLTDEEIKSNIKLFLPNWFQTATVNDLNESYRSIREILKLSLRQYLHVYHLGSNAKKELLYLAIKWNCLENVKRTLEQKQHKTQDRELYSKVFKQAMLSDRWKVVDYILRLNFFPLETYEYIDYKEQKQNSVKITSQLLQTNVNRISDKKSTIINLNNDKNDYKQSTTTNIHHILNSKVHPAANNVVNNSRTDSSQDSCQTAFALKFIMMLYKKDFQRPEQISRKRFLNVPKFPMDLDVEYSKWIGSYMRTLFRETSFSQRFKSDYDYYLAKFKGHFIPCTNYQNQESEKQNDSNDSDDDEIDQKNENNTQPIDLNASTQDVASQLVFKPDKGIFSLLDYSVGKIKYGEQEMLRDLFLWCILTNRYTMAKVFLVHIKSRICASLIASTILKRYSTYSTRLDEEHLYKQQSLEFELYATNCLNYCYQQSEKQACELIIREVPLFGYVTCMQVAIATRCKSFINTNCFNQVLNRIWYNKLDNYNRQYSAKPNLCLAILTFGVTAPWLVNYRIKEIHK</sequence>
<dbReference type="Proteomes" id="UP000677228">
    <property type="component" value="Unassembled WGS sequence"/>
</dbReference>
<evidence type="ECO:0000256" key="1">
    <source>
        <dbReference type="ARBA" id="ARBA00004141"/>
    </source>
</evidence>
<evidence type="ECO:0000256" key="2">
    <source>
        <dbReference type="ARBA" id="ARBA00022692"/>
    </source>
</evidence>
<evidence type="ECO:0000313" key="7">
    <source>
        <dbReference type="EMBL" id="CAF1377762.1"/>
    </source>
</evidence>
<dbReference type="InterPro" id="IPR057366">
    <property type="entry name" value="TRPM-like"/>
</dbReference>
<comment type="subcellular location">
    <subcellularLocation>
        <location evidence="1">Membrane</location>
        <topology evidence="1">Multi-pass membrane protein</topology>
    </subcellularLocation>
</comment>
<protein>
    <recommendedName>
        <fullName evidence="6">TRPM-like domain-containing protein</fullName>
    </recommendedName>
</protein>
<dbReference type="EMBL" id="CAJNOK010024520">
    <property type="protein sequence ID" value="CAF1377762.1"/>
    <property type="molecule type" value="Genomic_DNA"/>
</dbReference>
<evidence type="ECO:0000256" key="3">
    <source>
        <dbReference type="ARBA" id="ARBA00022989"/>
    </source>
</evidence>
<evidence type="ECO:0000259" key="6">
    <source>
        <dbReference type="Pfam" id="PF25508"/>
    </source>
</evidence>
<organism evidence="8 9">
    <name type="scientific">Didymodactylos carnosus</name>
    <dbReference type="NCBI Taxonomy" id="1234261"/>
    <lineage>
        <taxon>Eukaryota</taxon>
        <taxon>Metazoa</taxon>
        <taxon>Spiralia</taxon>
        <taxon>Gnathifera</taxon>
        <taxon>Rotifera</taxon>
        <taxon>Eurotatoria</taxon>
        <taxon>Bdelloidea</taxon>
        <taxon>Philodinida</taxon>
        <taxon>Philodinidae</taxon>
        <taxon>Didymodactylos</taxon>
    </lineage>
</organism>
<keyword evidence="3" id="KW-1133">Transmembrane helix</keyword>
<dbReference type="EMBL" id="CAJOBA010046200">
    <property type="protein sequence ID" value="CAF4186391.1"/>
    <property type="molecule type" value="Genomic_DNA"/>
</dbReference>
<evidence type="ECO:0000256" key="5">
    <source>
        <dbReference type="SAM" id="MobiDB-lite"/>
    </source>
</evidence>
<keyword evidence="4" id="KW-0472">Membrane</keyword>
<keyword evidence="2" id="KW-0812">Transmembrane</keyword>
<dbReference type="GO" id="GO:0030001">
    <property type="term" value="P:metal ion transport"/>
    <property type="evidence" value="ECO:0007669"/>
    <property type="project" value="TreeGrafter"/>
</dbReference>
<name>A0A8S2RVR0_9BILA</name>
<evidence type="ECO:0000256" key="4">
    <source>
        <dbReference type="ARBA" id="ARBA00023136"/>
    </source>
</evidence>
<dbReference type="AlphaFoldDB" id="A0A8S2RVR0"/>
<dbReference type="InterPro" id="IPR050927">
    <property type="entry name" value="TRPM"/>
</dbReference>
<dbReference type="Proteomes" id="UP000682733">
    <property type="component" value="Unassembled WGS sequence"/>
</dbReference>
<dbReference type="GO" id="GO:0005886">
    <property type="term" value="C:plasma membrane"/>
    <property type="evidence" value="ECO:0007669"/>
    <property type="project" value="TreeGrafter"/>
</dbReference>
<comment type="caution">
    <text evidence="8">The sequence shown here is derived from an EMBL/GenBank/DDBJ whole genome shotgun (WGS) entry which is preliminary data.</text>
</comment>
<proteinExistence type="predicted"/>
<gene>
    <name evidence="7" type="ORF">OVA965_LOCUS31969</name>
    <name evidence="8" type="ORF">TMI583_LOCUS32813</name>
</gene>
<feature type="domain" description="TRPM-like" evidence="6">
    <location>
        <begin position="342"/>
        <end position="461"/>
    </location>
</feature>